<dbReference type="FunFam" id="3.40.720.10:FF:000043">
    <property type="entry name" value="Acid phosphatase PHOa"/>
    <property type="match status" value="1"/>
</dbReference>
<feature type="chain" id="PRO_5041328013" description="acid phosphatase" evidence="5">
    <location>
        <begin position="18"/>
        <end position="474"/>
    </location>
</feature>
<dbReference type="AlphaFoldDB" id="A0AA40AJZ3"/>
<feature type="signal peptide" evidence="5">
    <location>
        <begin position="1"/>
        <end position="17"/>
    </location>
</feature>
<dbReference type="RefSeq" id="XP_060296057.1">
    <property type="nucleotide sequence ID" value="XM_060441921.1"/>
</dbReference>
<name>A0AA40AJZ3_9PEZI</name>
<evidence type="ECO:0000313" key="7">
    <source>
        <dbReference type="Proteomes" id="UP001172101"/>
    </source>
</evidence>
<dbReference type="InterPro" id="IPR017850">
    <property type="entry name" value="Alkaline_phosphatase_core_sf"/>
</dbReference>
<dbReference type="PANTHER" id="PTHR31956">
    <property type="entry name" value="NON-SPECIFIC PHOSPHOLIPASE C4-RELATED"/>
    <property type="match status" value="1"/>
</dbReference>
<sequence>MKTAALTAALWVGRALAGSVTVPLSPDATATDRPAESTIEPSTAAIASASATVKPLSPTSDVKGVAFNRIVQVWLENTDFNASAADPSMQWLASQGILLTNYFATTHPSQPNYAAVVGGDNFGMENDDFDSIPANVSTVVDLLDTKGITWGEYQEGIPYAGFRGYNYSNQATFANNYVRKHNPLIFYDSVTSNATRLSLIKGLGAFADDLKNQKLPQWSFITPNMTNDGHDTNITFAASWARGFLEPLLNNSYFSNDTLVILTFDENESYSLKNRIYTVLLGGAIPDELKGTADSMFYNHYSTISTVSVNWGLPSLGRWDCDANVLALVANKTGYKNSNVTLDNLYFNQSYPGPLSDSAFTPGWWPVPNTQAKCAAGKGVLSSIADTWGTSDGSFNYTNVYPYGLGENTGGTPVVGANDAPTSTSGSSSGSGSGSTGTTSSTAPAKGTNAAAVAAPESMLWFGTGVAGLLAALL</sequence>
<reference evidence="6" key="1">
    <citation type="submission" date="2023-06" db="EMBL/GenBank/DDBJ databases">
        <title>Genome-scale phylogeny and comparative genomics of the fungal order Sordariales.</title>
        <authorList>
            <consortium name="Lawrence Berkeley National Laboratory"/>
            <person name="Hensen N."/>
            <person name="Bonometti L."/>
            <person name="Westerberg I."/>
            <person name="Brannstrom I.O."/>
            <person name="Guillou S."/>
            <person name="Cros-Aarteil S."/>
            <person name="Calhoun S."/>
            <person name="Haridas S."/>
            <person name="Kuo A."/>
            <person name="Mondo S."/>
            <person name="Pangilinan J."/>
            <person name="Riley R."/>
            <person name="LaButti K."/>
            <person name="Andreopoulos B."/>
            <person name="Lipzen A."/>
            <person name="Chen C."/>
            <person name="Yanf M."/>
            <person name="Daum C."/>
            <person name="Ng V."/>
            <person name="Clum A."/>
            <person name="Steindorff A."/>
            <person name="Ohm R."/>
            <person name="Martin F."/>
            <person name="Silar P."/>
            <person name="Natvig D."/>
            <person name="Lalanne C."/>
            <person name="Gautier V."/>
            <person name="Ament-velasquez S.L."/>
            <person name="Kruys A."/>
            <person name="Hutchinson M.I."/>
            <person name="Powell A.J."/>
            <person name="Barry K."/>
            <person name="Miller A.N."/>
            <person name="Grigoriev I.V."/>
            <person name="Debuchy R."/>
            <person name="Gladieux P."/>
            <person name="Thoren M.H."/>
            <person name="Johannesson H."/>
        </authorList>
    </citation>
    <scope>NUCLEOTIDE SEQUENCE</scope>
    <source>
        <strain evidence="6">SMH2392-1A</strain>
    </source>
</reference>
<evidence type="ECO:0000256" key="4">
    <source>
        <dbReference type="SAM" id="MobiDB-lite"/>
    </source>
</evidence>
<dbReference type="InterPro" id="IPR007312">
    <property type="entry name" value="Phosphoesterase"/>
</dbReference>
<keyword evidence="5" id="KW-0732">Signal</keyword>
<evidence type="ECO:0000256" key="1">
    <source>
        <dbReference type="ARBA" id="ARBA00000032"/>
    </source>
</evidence>
<evidence type="ECO:0000256" key="2">
    <source>
        <dbReference type="ARBA" id="ARBA00012646"/>
    </source>
</evidence>
<dbReference type="GO" id="GO:0003993">
    <property type="term" value="F:acid phosphatase activity"/>
    <property type="evidence" value="ECO:0007669"/>
    <property type="project" value="UniProtKB-EC"/>
</dbReference>
<gene>
    <name evidence="6" type="ORF">B0T26DRAFT_709332</name>
</gene>
<accession>A0AA40AJZ3</accession>
<feature type="region of interest" description="Disordered" evidence="4">
    <location>
        <begin position="412"/>
        <end position="445"/>
    </location>
</feature>
<dbReference type="Pfam" id="PF04185">
    <property type="entry name" value="Phosphoesterase"/>
    <property type="match status" value="1"/>
</dbReference>
<dbReference type="Proteomes" id="UP001172101">
    <property type="component" value="Unassembled WGS sequence"/>
</dbReference>
<dbReference type="PANTHER" id="PTHR31956:SF8">
    <property type="entry name" value="ACID PHOSPHATASE PHOA (AFU_ORTHOLOGUE AFUA_1G03570)"/>
    <property type="match status" value="1"/>
</dbReference>
<organism evidence="6 7">
    <name type="scientific">Lasiosphaeria miniovina</name>
    <dbReference type="NCBI Taxonomy" id="1954250"/>
    <lineage>
        <taxon>Eukaryota</taxon>
        <taxon>Fungi</taxon>
        <taxon>Dikarya</taxon>
        <taxon>Ascomycota</taxon>
        <taxon>Pezizomycotina</taxon>
        <taxon>Sordariomycetes</taxon>
        <taxon>Sordariomycetidae</taxon>
        <taxon>Sordariales</taxon>
        <taxon>Lasiosphaeriaceae</taxon>
        <taxon>Lasiosphaeria</taxon>
    </lineage>
</organism>
<protein>
    <recommendedName>
        <fullName evidence="2">acid phosphatase</fullName>
        <ecNumber evidence="2">3.1.3.2</ecNumber>
    </recommendedName>
</protein>
<dbReference type="Gene3D" id="3.40.720.10">
    <property type="entry name" value="Alkaline Phosphatase, subunit A"/>
    <property type="match status" value="1"/>
</dbReference>
<dbReference type="EMBL" id="JAUIRO010000004">
    <property type="protein sequence ID" value="KAK0717264.1"/>
    <property type="molecule type" value="Genomic_DNA"/>
</dbReference>
<evidence type="ECO:0000256" key="5">
    <source>
        <dbReference type="SAM" id="SignalP"/>
    </source>
</evidence>
<proteinExistence type="predicted"/>
<comment type="caution">
    <text evidence="6">The sequence shown here is derived from an EMBL/GenBank/DDBJ whole genome shotgun (WGS) entry which is preliminary data.</text>
</comment>
<dbReference type="GO" id="GO:0009395">
    <property type="term" value="P:phospholipid catabolic process"/>
    <property type="evidence" value="ECO:0007669"/>
    <property type="project" value="TreeGrafter"/>
</dbReference>
<dbReference type="GeneID" id="85325191"/>
<dbReference type="EC" id="3.1.3.2" evidence="2"/>
<evidence type="ECO:0000256" key="3">
    <source>
        <dbReference type="ARBA" id="ARBA00022801"/>
    </source>
</evidence>
<comment type="catalytic activity">
    <reaction evidence="1">
        <text>a phosphate monoester + H2O = an alcohol + phosphate</text>
        <dbReference type="Rhea" id="RHEA:15017"/>
        <dbReference type="ChEBI" id="CHEBI:15377"/>
        <dbReference type="ChEBI" id="CHEBI:30879"/>
        <dbReference type="ChEBI" id="CHEBI:43474"/>
        <dbReference type="ChEBI" id="CHEBI:67140"/>
        <dbReference type="EC" id="3.1.3.2"/>
    </reaction>
</comment>
<keyword evidence="3" id="KW-0378">Hydrolase</keyword>
<evidence type="ECO:0000313" key="6">
    <source>
        <dbReference type="EMBL" id="KAK0717264.1"/>
    </source>
</evidence>
<keyword evidence="7" id="KW-1185">Reference proteome</keyword>